<dbReference type="InterPro" id="IPR005467">
    <property type="entry name" value="His_kinase_dom"/>
</dbReference>
<dbReference type="InterPro" id="IPR036097">
    <property type="entry name" value="HisK_dim/P_sf"/>
</dbReference>
<dbReference type="Pfam" id="PF11808">
    <property type="entry name" value="PhoR"/>
    <property type="match status" value="1"/>
</dbReference>
<dbReference type="InterPro" id="IPR014310">
    <property type="entry name" value="Sig_transdc_His_kinase_PhoR"/>
</dbReference>
<evidence type="ECO:0000256" key="15">
    <source>
        <dbReference type="ARBA" id="ARBA00023012"/>
    </source>
</evidence>
<dbReference type="GO" id="GO:0006817">
    <property type="term" value="P:phosphate ion transport"/>
    <property type="evidence" value="ECO:0007669"/>
    <property type="project" value="UniProtKB-KW"/>
</dbReference>
<dbReference type="InterPro" id="IPR035965">
    <property type="entry name" value="PAS-like_dom_sf"/>
</dbReference>
<evidence type="ECO:0000256" key="4">
    <source>
        <dbReference type="ARBA" id="ARBA00019665"/>
    </source>
</evidence>
<dbReference type="RefSeq" id="WP_187083105.1">
    <property type="nucleotide sequence ID" value="NZ_JACORU010000007.1"/>
</dbReference>
<dbReference type="PROSITE" id="PS50112">
    <property type="entry name" value="PAS"/>
    <property type="match status" value="1"/>
</dbReference>
<protein>
    <recommendedName>
        <fullName evidence="4">Phosphate regulon sensor protein PhoR</fullName>
        <ecNumber evidence="3">2.7.13.3</ecNumber>
    </recommendedName>
</protein>
<dbReference type="GO" id="GO:0016036">
    <property type="term" value="P:cellular response to phosphate starvation"/>
    <property type="evidence" value="ECO:0007669"/>
    <property type="project" value="TreeGrafter"/>
</dbReference>
<evidence type="ECO:0000256" key="6">
    <source>
        <dbReference type="ARBA" id="ARBA00022475"/>
    </source>
</evidence>
<evidence type="ECO:0000256" key="13">
    <source>
        <dbReference type="ARBA" id="ARBA00022840"/>
    </source>
</evidence>
<dbReference type="SMART" id="SM00091">
    <property type="entry name" value="PAS"/>
    <property type="match status" value="1"/>
</dbReference>
<keyword evidence="7" id="KW-0597">Phosphoprotein</keyword>
<keyword evidence="14" id="KW-1133">Transmembrane helix</keyword>
<dbReference type="Pfam" id="PF02518">
    <property type="entry name" value="HATPase_c"/>
    <property type="match status" value="1"/>
</dbReference>
<dbReference type="Gene3D" id="1.10.287.130">
    <property type="match status" value="1"/>
</dbReference>
<gene>
    <name evidence="20" type="primary">phoR</name>
    <name evidence="20" type="ORF">H8R02_19265</name>
</gene>
<dbReference type="SUPFAM" id="SSF55874">
    <property type="entry name" value="ATPase domain of HSP90 chaperone/DNA topoisomerase II/histidine kinase"/>
    <property type="match status" value="1"/>
</dbReference>
<evidence type="ECO:0000256" key="5">
    <source>
        <dbReference type="ARBA" id="ARBA00022448"/>
    </source>
</evidence>
<dbReference type="PROSITE" id="PS50109">
    <property type="entry name" value="HIS_KIN"/>
    <property type="match status" value="1"/>
</dbReference>
<evidence type="ECO:0000256" key="2">
    <source>
        <dbReference type="ARBA" id="ARBA00004429"/>
    </source>
</evidence>
<dbReference type="PANTHER" id="PTHR45453:SF1">
    <property type="entry name" value="PHOSPHATE REGULON SENSOR PROTEIN PHOR"/>
    <property type="match status" value="1"/>
</dbReference>
<name>A0A923M981_9BURK</name>
<dbReference type="SMART" id="SM00387">
    <property type="entry name" value="HATPase_c"/>
    <property type="match status" value="1"/>
</dbReference>
<evidence type="ECO:0000256" key="1">
    <source>
        <dbReference type="ARBA" id="ARBA00000085"/>
    </source>
</evidence>
<dbReference type="InterPro" id="IPR004358">
    <property type="entry name" value="Sig_transdc_His_kin-like_C"/>
</dbReference>
<dbReference type="FunFam" id="1.10.287.130:FF:000008">
    <property type="entry name" value="Two-component sensor histidine kinase"/>
    <property type="match status" value="1"/>
</dbReference>
<feature type="domain" description="Histidine kinase" evidence="18">
    <location>
        <begin position="212"/>
        <end position="431"/>
    </location>
</feature>
<dbReference type="Proteomes" id="UP000596827">
    <property type="component" value="Unassembled WGS sequence"/>
</dbReference>
<evidence type="ECO:0000256" key="10">
    <source>
        <dbReference type="ARBA" id="ARBA00022692"/>
    </source>
</evidence>
<dbReference type="Pfam" id="PF13188">
    <property type="entry name" value="PAS_8"/>
    <property type="match status" value="1"/>
</dbReference>
<evidence type="ECO:0000256" key="9">
    <source>
        <dbReference type="ARBA" id="ARBA00022679"/>
    </source>
</evidence>
<keyword evidence="12 20" id="KW-0418">Kinase</keyword>
<dbReference type="EC" id="2.7.13.3" evidence="3"/>
<dbReference type="SUPFAM" id="SSF47384">
    <property type="entry name" value="Homodimeric domain of signal transducing histidine kinase"/>
    <property type="match status" value="1"/>
</dbReference>
<comment type="caution">
    <text evidence="20">The sequence shown here is derived from an EMBL/GenBank/DDBJ whole genome shotgun (WGS) entry which is preliminary data.</text>
</comment>
<evidence type="ECO:0000313" key="20">
    <source>
        <dbReference type="EMBL" id="MBC5766617.1"/>
    </source>
</evidence>
<sequence>MFWRIASFLLCLSSGGVLGWALGHEAGAAAGLAGGSLLWFGIDLARATQVVNWLRRGAPAGATPGSGVWGQVADRVRRVLRARDAQAAEAGQRLQEFLSAIQASPNGVVLLDADGRIEWCNHTAAQHFGFDPDRDLQQLIGNLVRDPAFSSYYAGGNYSHEVTLQGAGTSSLRPVRIAVHLHPYGEGRKLMLSRDVTAVEQADTMRRDFVANVSHEIRTPLTVLAGFVETLQSIDLPQDERQRYLQMMAQQAQRMQSLVNDLLTLSRLEGSPPPGAAEWSAVGSLLAQCEYDARSLAKAMGKRLEITFAPPPAVEVSGSPTELLSALSNLVSNAVRYTPSGGEVVVAARRLDDGRLELAVRDTGPGIAPEHIPRLTERFYRVDRSRSRETGGTGLGLAIVKHVVQRHGAELRIDSAVGAGSTFAIVFPAARLRPSANFAQPAATEPAAG</sequence>
<evidence type="ECO:0000259" key="19">
    <source>
        <dbReference type="PROSITE" id="PS50112"/>
    </source>
</evidence>
<dbReference type="InterPro" id="IPR036890">
    <property type="entry name" value="HATPase_C_sf"/>
</dbReference>
<keyword evidence="16" id="KW-0472">Membrane</keyword>
<evidence type="ECO:0000256" key="16">
    <source>
        <dbReference type="ARBA" id="ARBA00023136"/>
    </source>
</evidence>
<evidence type="ECO:0000256" key="8">
    <source>
        <dbReference type="ARBA" id="ARBA00022592"/>
    </source>
</evidence>
<dbReference type="PRINTS" id="PR00344">
    <property type="entry name" value="BCTRLSENSOR"/>
</dbReference>
<keyword evidence="21" id="KW-1185">Reference proteome</keyword>
<dbReference type="InterPro" id="IPR021766">
    <property type="entry name" value="PhoR_N"/>
</dbReference>
<dbReference type="PANTHER" id="PTHR45453">
    <property type="entry name" value="PHOSPHATE REGULON SENSOR PROTEIN PHOR"/>
    <property type="match status" value="1"/>
</dbReference>
<dbReference type="Gene3D" id="3.30.565.10">
    <property type="entry name" value="Histidine kinase-like ATPase, C-terminal domain"/>
    <property type="match status" value="1"/>
</dbReference>
<dbReference type="CDD" id="cd00082">
    <property type="entry name" value="HisKA"/>
    <property type="match status" value="1"/>
</dbReference>
<evidence type="ECO:0000256" key="12">
    <source>
        <dbReference type="ARBA" id="ARBA00022777"/>
    </source>
</evidence>
<keyword evidence="8" id="KW-0592">Phosphate transport</keyword>
<proteinExistence type="predicted"/>
<keyword evidence="11" id="KW-0547">Nucleotide-binding</keyword>
<dbReference type="GO" id="GO:0005886">
    <property type="term" value="C:plasma membrane"/>
    <property type="evidence" value="ECO:0007669"/>
    <property type="project" value="UniProtKB-SubCell"/>
</dbReference>
<organism evidence="20 21">
    <name type="scientific">Ramlibacter albus</name>
    <dbReference type="NCBI Taxonomy" id="2079448"/>
    <lineage>
        <taxon>Bacteria</taxon>
        <taxon>Pseudomonadati</taxon>
        <taxon>Pseudomonadota</taxon>
        <taxon>Betaproteobacteria</taxon>
        <taxon>Burkholderiales</taxon>
        <taxon>Comamonadaceae</taxon>
        <taxon>Ramlibacter</taxon>
    </lineage>
</organism>
<dbReference type="SMART" id="SM00388">
    <property type="entry name" value="HisKA"/>
    <property type="match status" value="1"/>
</dbReference>
<dbReference type="SUPFAM" id="SSF55785">
    <property type="entry name" value="PYP-like sensor domain (PAS domain)"/>
    <property type="match status" value="1"/>
</dbReference>
<dbReference type="Pfam" id="PF00512">
    <property type="entry name" value="HisKA"/>
    <property type="match status" value="1"/>
</dbReference>
<dbReference type="GO" id="GO:0000155">
    <property type="term" value="F:phosphorelay sensor kinase activity"/>
    <property type="evidence" value="ECO:0007669"/>
    <property type="project" value="InterPro"/>
</dbReference>
<dbReference type="InterPro" id="IPR003594">
    <property type="entry name" value="HATPase_dom"/>
</dbReference>
<keyword evidence="15" id="KW-0902">Two-component regulatory system</keyword>
<keyword evidence="5" id="KW-0813">Transport</keyword>
<dbReference type="InterPro" id="IPR003661">
    <property type="entry name" value="HisK_dim/P_dom"/>
</dbReference>
<keyword evidence="13" id="KW-0067">ATP-binding</keyword>
<evidence type="ECO:0000256" key="17">
    <source>
        <dbReference type="ARBA" id="ARBA00025207"/>
    </source>
</evidence>
<keyword evidence="10" id="KW-0812">Transmembrane</keyword>
<dbReference type="InterPro" id="IPR000014">
    <property type="entry name" value="PAS"/>
</dbReference>
<accession>A0A923M981</accession>
<dbReference type="NCBIfam" id="TIGR02966">
    <property type="entry name" value="phoR_proteo"/>
    <property type="match status" value="1"/>
</dbReference>
<comment type="subcellular location">
    <subcellularLocation>
        <location evidence="2">Cell inner membrane</location>
        <topology evidence="2">Multi-pass membrane protein</topology>
    </subcellularLocation>
</comment>
<dbReference type="GO" id="GO:0004721">
    <property type="term" value="F:phosphoprotein phosphatase activity"/>
    <property type="evidence" value="ECO:0007669"/>
    <property type="project" value="InterPro"/>
</dbReference>
<dbReference type="InterPro" id="IPR050351">
    <property type="entry name" value="BphY/WalK/GraS-like"/>
</dbReference>
<dbReference type="EMBL" id="JACORU010000007">
    <property type="protein sequence ID" value="MBC5766617.1"/>
    <property type="molecule type" value="Genomic_DNA"/>
</dbReference>
<keyword evidence="9" id="KW-0808">Transferase</keyword>
<evidence type="ECO:0000259" key="18">
    <source>
        <dbReference type="PROSITE" id="PS50109"/>
    </source>
</evidence>
<feature type="domain" description="PAS" evidence="19">
    <location>
        <begin position="93"/>
        <end position="133"/>
    </location>
</feature>
<comment type="catalytic activity">
    <reaction evidence="1">
        <text>ATP + protein L-histidine = ADP + protein N-phospho-L-histidine.</text>
        <dbReference type="EC" id="2.7.13.3"/>
    </reaction>
</comment>
<reference evidence="20" key="1">
    <citation type="submission" date="2020-08" db="EMBL/GenBank/DDBJ databases">
        <title>Ramlibacter sp. GTP1 16S ribosomal RNA gene genome sequencing and assembly.</title>
        <authorList>
            <person name="Kang M."/>
        </authorList>
    </citation>
    <scope>NUCLEOTIDE SEQUENCE</scope>
    <source>
        <strain evidence="20">GTP1</strain>
    </source>
</reference>
<dbReference type="AlphaFoldDB" id="A0A923M981"/>
<evidence type="ECO:0000313" key="21">
    <source>
        <dbReference type="Proteomes" id="UP000596827"/>
    </source>
</evidence>
<dbReference type="Gene3D" id="3.30.450.20">
    <property type="entry name" value="PAS domain"/>
    <property type="match status" value="1"/>
</dbReference>
<evidence type="ECO:0000256" key="11">
    <source>
        <dbReference type="ARBA" id="ARBA00022741"/>
    </source>
</evidence>
<dbReference type="FunFam" id="3.30.565.10:FF:000006">
    <property type="entry name" value="Sensor histidine kinase WalK"/>
    <property type="match status" value="1"/>
</dbReference>
<keyword evidence="6" id="KW-1003">Cell membrane</keyword>
<evidence type="ECO:0000256" key="3">
    <source>
        <dbReference type="ARBA" id="ARBA00012438"/>
    </source>
</evidence>
<evidence type="ECO:0000256" key="7">
    <source>
        <dbReference type="ARBA" id="ARBA00022553"/>
    </source>
</evidence>
<dbReference type="GO" id="GO:0005524">
    <property type="term" value="F:ATP binding"/>
    <property type="evidence" value="ECO:0007669"/>
    <property type="project" value="UniProtKB-KW"/>
</dbReference>
<comment type="function">
    <text evidence="17">Member of the two-component regulatory system PhoR/PhoB involved in the phosphate regulon genes expression. PhoR may function as a membrane-associated protein kinase that phosphorylates PhoB in response to environmental signals.</text>
</comment>
<dbReference type="CDD" id="cd00130">
    <property type="entry name" value="PAS"/>
    <property type="match status" value="1"/>
</dbReference>
<evidence type="ECO:0000256" key="14">
    <source>
        <dbReference type="ARBA" id="ARBA00022989"/>
    </source>
</evidence>